<dbReference type="Gene3D" id="3.30.559.10">
    <property type="entry name" value="Chloramphenicol acetyltransferase-like domain"/>
    <property type="match status" value="3"/>
</dbReference>
<dbReference type="PROSITE" id="PS50075">
    <property type="entry name" value="CARRIER"/>
    <property type="match status" value="2"/>
</dbReference>
<dbReference type="Gene3D" id="3.30.300.30">
    <property type="match status" value="2"/>
</dbReference>
<dbReference type="InterPro" id="IPR042099">
    <property type="entry name" value="ANL_N_sf"/>
</dbReference>
<dbReference type="InterPro" id="IPR036661">
    <property type="entry name" value="Luciferase-like_sf"/>
</dbReference>
<proteinExistence type="predicted"/>
<keyword evidence="3" id="KW-0597">Phosphoprotein</keyword>
<feature type="non-terminal residue" evidence="6">
    <location>
        <position position="3495"/>
    </location>
</feature>
<dbReference type="Gene3D" id="3.20.20.30">
    <property type="entry name" value="Luciferase-like domain"/>
    <property type="match status" value="1"/>
</dbReference>
<dbReference type="InterPro" id="IPR020845">
    <property type="entry name" value="AMP-binding_CS"/>
</dbReference>
<dbReference type="InterPro" id="IPR006162">
    <property type="entry name" value="Ppantetheine_attach_site"/>
</dbReference>
<dbReference type="InterPro" id="IPR009081">
    <property type="entry name" value="PP-bd_ACP"/>
</dbReference>
<dbReference type="InterPro" id="IPR024011">
    <property type="entry name" value="Biosynth_lucif-like_mOase_dom"/>
</dbReference>
<protein>
    <submittedName>
        <fullName evidence="6">Amino acid adenylation domain-containing protein</fullName>
    </submittedName>
</protein>
<feature type="non-terminal residue" evidence="6">
    <location>
        <position position="1"/>
    </location>
</feature>
<evidence type="ECO:0000313" key="7">
    <source>
        <dbReference type="Proteomes" id="UP000278907"/>
    </source>
</evidence>
<feature type="region of interest" description="Disordered" evidence="4">
    <location>
        <begin position="2374"/>
        <end position="2419"/>
    </location>
</feature>
<dbReference type="Pfam" id="PF00668">
    <property type="entry name" value="Condensation"/>
    <property type="match status" value="3"/>
</dbReference>
<dbReference type="InterPro" id="IPR001242">
    <property type="entry name" value="Condensation_dom"/>
</dbReference>
<evidence type="ECO:0000256" key="2">
    <source>
        <dbReference type="ARBA" id="ARBA00022450"/>
    </source>
</evidence>
<organism evidence="6 7">
    <name type="scientific">Corallococcus praedator</name>
    <dbReference type="NCBI Taxonomy" id="2316724"/>
    <lineage>
        <taxon>Bacteria</taxon>
        <taxon>Pseudomonadati</taxon>
        <taxon>Myxococcota</taxon>
        <taxon>Myxococcia</taxon>
        <taxon>Myxococcales</taxon>
        <taxon>Cystobacterineae</taxon>
        <taxon>Myxococcaceae</taxon>
        <taxon>Corallococcus</taxon>
    </lineage>
</organism>
<dbReference type="InterPro" id="IPR011251">
    <property type="entry name" value="Luciferase-like_dom"/>
</dbReference>
<evidence type="ECO:0000256" key="4">
    <source>
        <dbReference type="SAM" id="MobiDB-lite"/>
    </source>
</evidence>
<feature type="domain" description="Carrier" evidence="5">
    <location>
        <begin position="3405"/>
        <end position="3482"/>
    </location>
</feature>
<gene>
    <name evidence="6" type="ORF">D7Y13_31320</name>
</gene>
<dbReference type="Pfam" id="PF13193">
    <property type="entry name" value="AMP-binding_C"/>
    <property type="match status" value="2"/>
</dbReference>
<evidence type="ECO:0000313" key="6">
    <source>
        <dbReference type="EMBL" id="RKH96005.1"/>
    </source>
</evidence>
<comment type="caution">
    <text evidence="6">The sequence shown here is derived from an EMBL/GenBank/DDBJ whole genome shotgun (WGS) entry which is preliminary data.</text>
</comment>
<dbReference type="Gene3D" id="2.30.38.10">
    <property type="entry name" value="Luciferase, Domain 3"/>
    <property type="match status" value="3"/>
</dbReference>
<dbReference type="InterPro" id="IPR010071">
    <property type="entry name" value="AA_adenyl_dom"/>
</dbReference>
<dbReference type="SUPFAM" id="SSF52777">
    <property type="entry name" value="CoA-dependent acyltransferases"/>
    <property type="match status" value="6"/>
</dbReference>
<dbReference type="Pfam" id="PF00296">
    <property type="entry name" value="Bac_luciferase"/>
    <property type="match status" value="1"/>
</dbReference>
<dbReference type="Gene3D" id="3.40.50.1820">
    <property type="entry name" value="alpha/beta hydrolase"/>
    <property type="match status" value="2"/>
</dbReference>
<evidence type="ECO:0000256" key="3">
    <source>
        <dbReference type="ARBA" id="ARBA00022553"/>
    </source>
</evidence>
<feature type="domain" description="Carrier" evidence="5">
    <location>
        <begin position="2226"/>
        <end position="2301"/>
    </location>
</feature>
<keyword evidence="2" id="KW-0596">Phosphopantetheine</keyword>
<dbReference type="InterPro" id="IPR020806">
    <property type="entry name" value="PKS_PP-bd"/>
</dbReference>
<dbReference type="InterPro" id="IPR036736">
    <property type="entry name" value="ACP-like_sf"/>
</dbReference>
<name>A0ABX9Q928_9BACT</name>
<reference evidence="6 7" key="1">
    <citation type="submission" date="2018-09" db="EMBL/GenBank/DDBJ databases">
        <authorList>
            <person name="Livingstone P.G."/>
            <person name="Whitworth D.E."/>
        </authorList>
    </citation>
    <scope>NUCLEOTIDE SEQUENCE [LARGE SCALE GENOMIC DNA]</scope>
    <source>
        <strain evidence="6 7">CA031B</strain>
    </source>
</reference>
<dbReference type="InterPro" id="IPR023213">
    <property type="entry name" value="CAT-like_dom_sf"/>
</dbReference>
<keyword evidence="7" id="KW-1185">Reference proteome</keyword>
<dbReference type="Pfam" id="PF00501">
    <property type="entry name" value="AMP-binding"/>
    <property type="match status" value="3"/>
</dbReference>
<dbReference type="EMBL" id="RAWI01000333">
    <property type="protein sequence ID" value="RKH96005.1"/>
    <property type="molecule type" value="Genomic_DNA"/>
</dbReference>
<dbReference type="InterPro" id="IPR000873">
    <property type="entry name" value="AMP-dep_synth/lig_dom"/>
</dbReference>
<dbReference type="SUPFAM" id="SSF56801">
    <property type="entry name" value="Acetyl-CoA synthetase-like"/>
    <property type="match status" value="4"/>
</dbReference>
<evidence type="ECO:0000259" key="5">
    <source>
        <dbReference type="PROSITE" id="PS50075"/>
    </source>
</evidence>
<dbReference type="PROSITE" id="PS00455">
    <property type="entry name" value="AMP_BINDING"/>
    <property type="match status" value="2"/>
</dbReference>
<dbReference type="PROSITE" id="PS00012">
    <property type="entry name" value="PHOSPHOPANTETHEINE"/>
    <property type="match status" value="1"/>
</dbReference>
<dbReference type="Gene3D" id="3.40.50.980">
    <property type="match status" value="4"/>
</dbReference>
<dbReference type="Pfam" id="PF00550">
    <property type="entry name" value="PP-binding"/>
    <property type="match status" value="2"/>
</dbReference>
<dbReference type="NCBIfam" id="TIGR01733">
    <property type="entry name" value="AA-adenyl-dom"/>
    <property type="match status" value="2"/>
</dbReference>
<dbReference type="RefSeq" id="WP_120630867.1">
    <property type="nucleotide sequence ID" value="NZ_RAWI01000333.1"/>
</dbReference>
<dbReference type="SUPFAM" id="SSF47336">
    <property type="entry name" value="ACP-like"/>
    <property type="match status" value="2"/>
</dbReference>
<dbReference type="InterPro" id="IPR029058">
    <property type="entry name" value="AB_hydrolase_fold"/>
</dbReference>
<dbReference type="CDD" id="cd17646">
    <property type="entry name" value="A_NRPS_AB3403-like"/>
    <property type="match status" value="1"/>
</dbReference>
<comment type="cofactor">
    <cofactor evidence="1">
        <name>pantetheine 4'-phosphate</name>
        <dbReference type="ChEBI" id="CHEBI:47942"/>
    </cofactor>
</comment>
<dbReference type="CDD" id="cd12117">
    <property type="entry name" value="A_NRPS_Srf_like"/>
    <property type="match status" value="1"/>
</dbReference>
<feature type="region of interest" description="Disordered" evidence="4">
    <location>
        <begin position="2208"/>
        <end position="2227"/>
    </location>
</feature>
<dbReference type="InterPro" id="IPR025110">
    <property type="entry name" value="AMP-bd_C"/>
</dbReference>
<dbReference type="CDD" id="cd19531">
    <property type="entry name" value="LCL_NRPS-like"/>
    <property type="match status" value="3"/>
</dbReference>
<feature type="region of interest" description="Disordered" evidence="4">
    <location>
        <begin position="2295"/>
        <end position="2339"/>
    </location>
</feature>
<dbReference type="Proteomes" id="UP000278907">
    <property type="component" value="Unassembled WGS sequence"/>
</dbReference>
<accession>A0ABX9Q928</accession>
<dbReference type="SMART" id="SM00823">
    <property type="entry name" value="PKS_PP"/>
    <property type="match status" value="2"/>
</dbReference>
<sequence length="3495" mass="380872">PRTGPLPLSFVQERVWRLEQYLPGLSAYTIPFVLRLEGPADVATLERAIQEVVQRHEALRTTYDAVDGRPVQRFHPHVRIPLPLVQVEGTPEAREEAALQFAREDAARPFDLVHGPVLRTTLVRLRTDLHLLVCAIHHIVCDTLSTSLFLQEVGQLYAAFLQGRPSPLAPLPVQYADFGAWQRESLAEARFPEQEQWWRQRLAGMPRQLGIPTDRPRPANCPLTSERMVLDFPPALADALVAFGKREGFTSYMTVLAAWNALLHRYTGQADLIVGTPIGNRTRPELLPLIGYVAHSAAFRTHVGDDPSFRELLHRVRREVTDVQSRPDVPFELLVEQLVPGKDIGRDRMADTVFVYHSRLEMGGDALAAVGARGTFVEVPGTPVQWGATLSDLTLILTEEPGRVHGALEYATELFDASTARRMLEHLQVLLGAALVQPEAPLSRLPLGTENERRAWPEPRALPLAPSLPALLREQARRQPDTVAVSQGERTWTWTELATRARRLAARLRELGLSPGEPVALCLRASPEKLAALWGVLEAGGAPVALGPTDLDSLPTYAREGQPAPRLVTWRGLVTSSRLDAARVLQVEAVLDDASTAAMNGEEPSPSPDSLAWLLPMGAGQPAWALKHASLADFFAGLDARLRPAPGTTWLAASEPAPEKPELEALWALSRGLRVVFPSEAVTSRLAQGREGAAPLQISLSYFANDEDSLTGPKYELLMEGAKFADANGFSAVWTPERHFHSFGGIYPQPAVVSAALAAVTKNLRLRSGSVVLPLHDPLLVAEQWAVVDNLSQGRVDVSVATGWHVQDFTFAPQNYADRRNILLQNLKTLRALWRGERQRRPGGNGVTVEVGLRPKPVQQELPVWLTATANPETFRLAGELGAGVLTGLFAHSVEELKPKVALYREAWRRNGHPGRGHITCMLHTFVGDDEAEVLRQVRKPLLAYFRSSADITASLLAAQGHQGELNKVSKEDIDALLEHTFEHHAKGTGLIGTVDSGLKRLRDVRAADVDEVTCLIDFGLETSVVLQGLRRLATLRELLVADEASRQSRVRGDRDTGVGELLALTRQSGAVLVNTTARLARTLADLPGAHESLAPVSAWMLEGASTELASALQRASGGTVLLAGEASEGGLLPRATGEKLPAGLQAWVLDAAGEPVPTGVVGELALSGPGLPTSFWKAPEDASHRWAPHPLRASERLYRTGRPVRLRADGHVESVSLPAFKIPAPRPAPGSTHPEAQPATVDSGANPVIPRAPRGGPLPLSFAQQRLWYLQQLEPDSTAYNNAIIFRLTGPLDARALQTALDALVERHEVLRTTYALSSTHPVQHIHPTGTLPMDREDVPGDTAEAREAAMLRRCQEYTATPFRLDTGPVARALLLRLGPDAHVLHLLLHHVVSDAWCALVLSRELPVLYACASAGVPSVLPPLPVQYADYAVWQREWLTGPVLEEQARWWKELLQGAPPLELPTDRPRPAVQSYAGAAHRFHLPREVSEPLLAVGRREGATSFMVLMALYQALLSRYSGQDDFAVGTPIAGRTRPEVEGLLGCFVNTLALRAKLDDAPSFRELIARVKQQALGGYARQDMPFERLVDVLQAPRDLSRTPVFQAILNVINVPEAQTTEGQGLRIGGVDVPVTTSKFDLTLEVWEQRDGLRCRLEYATALFDEATLARMAEHLTALAKAVTAAPDAPVAGLPLLSTEAREQVLRGWNDTRVEFPRGASLHQLFEAQAERTPDAIALQSEARRLTYGQLEARANQLAHHLRARGVGPETLVGVSLERSLEMVVALLGVLKAGAAYVPLDPSTPGERLAGMLEDTAAPVLLIQERFRSALPPHAAHVVALDTEWDAIARQPVSRPRALAGDDALAYVIFTSGSTGRPKGAMNAHAGVVNRLRWMQARYGLTPGDTVLQKTPFSFDVSVWEFFWPLMTGARLVLARPGGHQEPDYLTALMDREGVTTAHFVPSMLRAFVEEPGLERLTRLRQVMCSGEALPADLVHKAQARLPHAVLHNLYGPTEAAVDVTSWECPRDEVLRVVPIGRPVANTRMYVLDRRNQPVPVGIPGELFIGGVQVGRGYWRRPALTAERFVPDAHGDTPGARLYRTGDIARWRTDGTLEYLGRADFQVKLRGFRIELGDIEAALQAWPGVREAVAVVRQEHAGDPRLVAYVTIEGTAPDTAALRAFLHTRLPEYMVPSALVTLEALPLTSSGKVDRKALPAPEAPTTVKGESIAPRDDTERALAEIFAQVLGVERVGVQDSFFELGGHSLLATQVAARVRARFGQELPLRTLFEAPTVETLSRRLTGKAATSEPQASTVAAPSEHRSGEATPTPELEAAPVPGAEPSSVARQPVWFVGQQEPGWHHRVVRYADTSGWQREQFPSAPEATKAGAPASTTVLPQPPAKSAREATNTAHPPDASALTPLTRRERPEVLPLSFAQQRLWFIHQLGAVDAAYHVPLALKLEGTLDLVALQRSFDALMRRHEALRTTFRAREGTPEQVIHPALPLPVRQVDLTGITDPEQRRAEAAKLAVEETRSPFDLEQGPLIRALLLKLSPTEHVLVLNQHHIISDGWSTGVLVREMGTLYATLSRGLPSPLPELPVQYADHALWQRDWLSGAVLEHQLGYWRQQLEGAPSHLELPTDHPRPARQTFQGALMPLTLPRASSEALEALARREGVTPFMVLLAAFQVLLGRYAGQDDVLVGSPIAGRRHAESEALIGYFANTVVLRTRLHPGDTFRTLLTRVRDTTLGAYEHQDLPFEKLVEALHPTRDPSRTPFFQVTFTLQNAPLPKLELPGLSLQPMNADPGAIRFDLEWLLHRSPEGFAGGINFNTALFAPATVARLARHLRVLLDAAVASPATPLSRLPWLTAEERQQVLESWSGTTTEYPREASVPALFTEQAHRTPDAIAVRAPGSTGAFQPDAPRELTYAELERQSNQLAHHLRRLGVRPGDRVALCVERSPELITGMLGILKAGAAYVPVEAKAPTARTTWILQEAGVSVLVTQEALADELPAVAGLLVLLDAEAELLAKQPATPLDVQVPAEALAYVMFTSGSTGRPKGVTVPHRGIVRLVRGASFLQTGPGEVFLQVAPVAFDASTLEVWGPLLNGAKLVLAPPTALSLSELATLLTAEGVTTLWLTAALFEQMVLHEGASLSRVRRVLAGGDVLPVPRVREHLARMAPDAVLLNGYGPTENTTFSATHTLRAGDTVEGTVPIGRPLSNSTAWVLDAALEPTPPGVPGELYVGGDGLAWGYLQRPDLTAERFTPHPFATRPGSRLYRTGDRARWREDGTLEFLGRTDFQVKIRGFRIEPGEVEAVLRQSPDVREAVVLAREDVPGEKRLVAYVVGTQAGPGTTDRVRAFARQQLPDPLVPSAWVELPALPLSPNGKVDRKALPLPEAASTDATAREAPRDAVEARLASIWAEVLRLDPETVGIHDDFFERGGHSLLATQVVSRIRRVFGVELPLGELFNAPTVAALAARLSTFASTSQVPPPLTRGP</sequence>
<dbReference type="SUPFAM" id="SSF51679">
    <property type="entry name" value="Bacterial luciferase-like"/>
    <property type="match status" value="1"/>
</dbReference>
<dbReference type="Gene3D" id="3.30.559.30">
    <property type="entry name" value="Nonribosomal peptide synthetase, condensation domain"/>
    <property type="match status" value="3"/>
</dbReference>
<dbReference type="PANTHER" id="PTHR45527">
    <property type="entry name" value="NONRIBOSOMAL PEPTIDE SYNTHETASE"/>
    <property type="match status" value="1"/>
</dbReference>
<dbReference type="NCBIfam" id="NF003417">
    <property type="entry name" value="PRK04813.1"/>
    <property type="match status" value="4"/>
</dbReference>
<evidence type="ECO:0000256" key="1">
    <source>
        <dbReference type="ARBA" id="ARBA00001957"/>
    </source>
</evidence>
<dbReference type="NCBIfam" id="TIGR04020">
    <property type="entry name" value="seco_metab_LLM"/>
    <property type="match status" value="1"/>
</dbReference>
<dbReference type="InterPro" id="IPR045851">
    <property type="entry name" value="AMP-bd_C_sf"/>
</dbReference>
<dbReference type="Gene3D" id="3.40.50.12780">
    <property type="entry name" value="N-terminal domain of ligase-like"/>
    <property type="match status" value="1"/>
</dbReference>
<feature type="region of interest" description="Disordered" evidence="4">
    <location>
        <begin position="1226"/>
        <end position="1254"/>
    </location>
</feature>
<dbReference type="PANTHER" id="PTHR45527:SF1">
    <property type="entry name" value="FATTY ACID SYNTHASE"/>
    <property type="match status" value="1"/>
</dbReference>